<dbReference type="SMART" id="SM01260">
    <property type="entry name" value="LANC_like"/>
    <property type="match status" value="1"/>
</dbReference>
<evidence type="ECO:0008006" key="3">
    <source>
        <dbReference type="Google" id="ProtNLM"/>
    </source>
</evidence>
<dbReference type="Gene3D" id="1.50.10.20">
    <property type="match status" value="1"/>
</dbReference>
<name>A0ABS5ISK2_9BACT</name>
<dbReference type="Proteomes" id="UP000676386">
    <property type="component" value="Unassembled WGS sequence"/>
</dbReference>
<protein>
    <recommendedName>
        <fullName evidence="3">Lanthionine synthetase C-like protein</fullName>
    </recommendedName>
</protein>
<dbReference type="EMBL" id="JAGTXB010000001">
    <property type="protein sequence ID" value="MBS0025731.1"/>
    <property type="molecule type" value="Genomic_DNA"/>
</dbReference>
<accession>A0ABS5ISK2</accession>
<evidence type="ECO:0000313" key="1">
    <source>
        <dbReference type="EMBL" id="MBS0025731.1"/>
    </source>
</evidence>
<dbReference type="RefSeq" id="WP_211970752.1">
    <property type="nucleotide sequence ID" value="NZ_CBFHAM010000066.1"/>
</dbReference>
<dbReference type="PRINTS" id="PR01955">
    <property type="entry name" value="LANCFRANKIA"/>
</dbReference>
<dbReference type="Pfam" id="PF05147">
    <property type="entry name" value="LANC_like"/>
    <property type="match status" value="1"/>
</dbReference>
<sequence length="411" mass="47088">MKDRIADILNTAREFILDCDPEKIQLENILNGKLGLALYAVYMSREEPDSPYLMKVATVLESIFNEISEGTSDLTAQSSFADGLPGLGYVLHLVMKEKILGEEYQEQLAVINELAYGNALKMLDAQSFDYFYGAIGLLFYLHATESYQYCEEIITKVHSYGVANNFFFYNNTDDSYTMGINFGFAHGSGAIIAVMLSLYESGIEREKTRDIILNTLEQLLQFRRSEIDVERIKVLDTRENCFPSIFPYNIMTERPDLLITPEDGNSTNLYHYSGRVGWCNSDLGMVYLLYKTGTDLSVEKYIHIAEEMCAATMMRKNFAETDIRDYYICHGTSGVAMLYKKIYDITNNPIHQQSYHFWINATTDYMEKEMKILSFSPDKLNLLTGWLGALLVLYGYKESKELKGWDKIFLV</sequence>
<gene>
    <name evidence="1" type="ORF">KE626_00270</name>
</gene>
<keyword evidence="2" id="KW-1185">Reference proteome</keyword>
<reference evidence="1 2" key="1">
    <citation type="submission" date="2021-04" db="EMBL/GenBank/DDBJ databases">
        <title>Chitinophaga sp. nov., isolated from the rhizosphere soil.</title>
        <authorList>
            <person name="He S."/>
        </authorList>
    </citation>
    <scope>NUCLEOTIDE SEQUENCE [LARGE SCALE GENOMIC DNA]</scope>
    <source>
        <strain evidence="1 2">2R12</strain>
    </source>
</reference>
<dbReference type="SUPFAM" id="SSF158745">
    <property type="entry name" value="LanC-like"/>
    <property type="match status" value="1"/>
</dbReference>
<dbReference type="PRINTS" id="PR01950">
    <property type="entry name" value="LANCSUPER"/>
</dbReference>
<organism evidence="1 2">
    <name type="scientific">Chitinophaga hostae</name>
    <dbReference type="NCBI Taxonomy" id="2831022"/>
    <lineage>
        <taxon>Bacteria</taxon>
        <taxon>Pseudomonadati</taxon>
        <taxon>Bacteroidota</taxon>
        <taxon>Chitinophagia</taxon>
        <taxon>Chitinophagales</taxon>
        <taxon>Chitinophagaceae</taxon>
        <taxon>Chitinophaga</taxon>
    </lineage>
</organism>
<evidence type="ECO:0000313" key="2">
    <source>
        <dbReference type="Proteomes" id="UP000676386"/>
    </source>
</evidence>
<comment type="caution">
    <text evidence="1">The sequence shown here is derived from an EMBL/GenBank/DDBJ whole genome shotgun (WGS) entry which is preliminary data.</text>
</comment>
<dbReference type="InterPro" id="IPR007822">
    <property type="entry name" value="LANC-like"/>
</dbReference>
<proteinExistence type="predicted"/>